<accession>A0A8S5N7D4</accession>
<name>A0A8S5N7D4_9CAUD</name>
<proteinExistence type="predicted"/>
<evidence type="ECO:0000313" key="1">
    <source>
        <dbReference type="EMBL" id="DAD90144.1"/>
    </source>
</evidence>
<organism evidence="1">
    <name type="scientific">Siphoviridae sp. ctfWC31</name>
    <dbReference type="NCBI Taxonomy" id="2826414"/>
    <lineage>
        <taxon>Viruses</taxon>
        <taxon>Duplodnaviria</taxon>
        <taxon>Heunggongvirae</taxon>
        <taxon>Uroviricota</taxon>
        <taxon>Caudoviricetes</taxon>
    </lineage>
</organism>
<reference evidence="1" key="1">
    <citation type="journal article" date="2021" name="Proc. Natl. Acad. Sci. U.S.A.">
        <title>A Catalog of Tens of Thousands of Viruses from Human Metagenomes Reveals Hidden Associations with Chronic Diseases.</title>
        <authorList>
            <person name="Tisza M.J."/>
            <person name="Buck C.B."/>
        </authorList>
    </citation>
    <scope>NUCLEOTIDE SEQUENCE</scope>
    <source>
        <strain evidence="1">CtfWC31</strain>
    </source>
</reference>
<protein>
    <submittedName>
        <fullName evidence="1">Uncharacterized protein</fullName>
    </submittedName>
</protein>
<sequence length="48" mass="5575">MQFRHIDIHGKPICLTCPHVSYYILRGNNAKTCTHYRKGTPKVGKKDF</sequence>
<dbReference type="EMBL" id="BK015078">
    <property type="protein sequence ID" value="DAD90144.1"/>
    <property type="molecule type" value="Genomic_DNA"/>
</dbReference>